<keyword evidence="4" id="KW-1185">Reference proteome</keyword>
<dbReference type="InterPro" id="IPR008538">
    <property type="entry name" value="Uma2"/>
</dbReference>
<accession>A0ABT4U7A7</accession>
<dbReference type="InterPro" id="IPR011335">
    <property type="entry name" value="Restrct_endonuc-II-like"/>
</dbReference>
<reference evidence="3 4" key="1">
    <citation type="submission" date="2023-01" db="EMBL/GenBank/DDBJ databases">
        <title>Draft genome sequence of Nocardiopsis sp. RSe5-2 isolated from halophytes.</title>
        <authorList>
            <person name="Duangmal K."/>
            <person name="Chantavorakit T."/>
        </authorList>
    </citation>
    <scope>NUCLEOTIDE SEQUENCE [LARGE SCALE GENOMIC DNA]</scope>
    <source>
        <strain evidence="3 4">RSe5-2</strain>
    </source>
</reference>
<keyword evidence="3" id="KW-0378">Hydrolase</keyword>
<protein>
    <submittedName>
        <fullName evidence="3">Uma2 family endonuclease</fullName>
    </submittedName>
</protein>
<dbReference type="Gene3D" id="3.90.1570.10">
    <property type="entry name" value="tt1808, chain A"/>
    <property type="match status" value="1"/>
</dbReference>
<gene>
    <name evidence="3" type="ORF">O4J56_19445</name>
</gene>
<dbReference type="SUPFAM" id="SSF52980">
    <property type="entry name" value="Restriction endonuclease-like"/>
    <property type="match status" value="1"/>
</dbReference>
<dbReference type="InterPro" id="IPR012296">
    <property type="entry name" value="Nuclease_put_TT1808"/>
</dbReference>
<comment type="caution">
    <text evidence="3">The sequence shown here is derived from an EMBL/GenBank/DDBJ whole genome shotgun (WGS) entry which is preliminary data.</text>
</comment>
<organism evidence="3 4">
    <name type="scientific">Nocardiopsis endophytica</name>
    <dbReference type="NCBI Taxonomy" id="3018445"/>
    <lineage>
        <taxon>Bacteria</taxon>
        <taxon>Bacillati</taxon>
        <taxon>Actinomycetota</taxon>
        <taxon>Actinomycetes</taxon>
        <taxon>Streptosporangiales</taxon>
        <taxon>Nocardiopsidaceae</taxon>
        <taxon>Nocardiopsis</taxon>
    </lineage>
</organism>
<dbReference type="EMBL" id="JAQFWQ010000060">
    <property type="protein sequence ID" value="MDA2812829.1"/>
    <property type="molecule type" value="Genomic_DNA"/>
</dbReference>
<feature type="compositionally biased region" description="Basic and acidic residues" evidence="1">
    <location>
        <begin position="204"/>
        <end position="213"/>
    </location>
</feature>
<evidence type="ECO:0000313" key="3">
    <source>
        <dbReference type="EMBL" id="MDA2812829.1"/>
    </source>
</evidence>
<dbReference type="Pfam" id="PF05685">
    <property type="entry name" value="Uma2"/>
    <property type="match status" value="1"/>
</dbReference>
<evidence type="ECO:0000259" key="2">
    <source>
        <dbReference type="Pfam" id="PF05685"/>
    </source>
</evidence>
<dbReference type="GO" id="GO:0004519">
    <property type="term" value="F:endonuclease activity"/>
    <property type="evidence" value="ECO:0007669"/>
    <property type="project" value="UniProtKB-KW"/>
</dbReference>
<keyword evidence="3" id="KW-0540">Nuclease</keyword>
<dbReference type="RefSeq" id="WP_270687523.1">
    <property type="nucleotide sequence ID" value="NZ_JAQFWQ010000060.1"/>
</dbReference>
<evidence type="ECO:0000313" key="4">
    <source>
        <dbReference type="Proteomes" id="UP001527866"/>
    </source>
</evidence>
<feature type="domain" description="Putative restriction endonuclease" evidence="2">
    <location>
        <begin position="22"/>
        <end position="181"/>
    </location>
</feature>
<keyword evidence="3" id="KW-0255">Endonuclease</keyword>
<dbReference type="PANTHER" id="PTHR34107">
    <property type="entry name" value="SLL0198 PROTEIN-RELATED"/>
    <property type="match status" value="1"/>
</dbReference>
<dbReference type="PANTHER" id="PTHR34107:SF4">
    <property type="entry name" value="SLL1222 PROTEIN"/>
    <property type="match status" value="1"/>
</dbReference>
<dbReference type="Proteomes" id="UP001527866">
    <property type="component" value="Unassembled WGS sequence"/>
</dbReference>
<sequence>MLEEVAATMGAERTGRGWLTVDDLARMPDEDGIHELDDGRLDVSPTPGFDHARVVARLLGHLGRAAPDGFEVLTRPGVNIHGDPSRHRRPDLAVIRDGDVTGPYLARPPLLAVEVLSPESTIRDTHRKRAEYAESGIESYWIIAPSAERTAVFEMRLDHGAYRDVQEVLDTDVFETEVPFPLRLVPRWLTADGPWRRCIGGEEAGDRAERSAETQETPEDG</sequence>
<evidence type="ECO:0000256" key="1">
    <source>
        <dbReference type="SAM" id="MobiDB-lite"/>
    </source>
</evidence>
<dbReference type="CDD" id="cd06260">
    <property type="entry name" value="DUF820-like"/>
    <property type="match status" value="1"/>
</dbReference>
<name>A0ABT4U7A7_9ACTN</name>
<proteinExistence type="predicted"/>
<feature type="region of interest" description="Disordered" evidence="1">
    <location>
        <begin position="199"/>
        <end position="221"/>
    </location>
</feature>